<evidence type="ECO:0000256" key="5">
    <source>
        <dbReference type="ARBA" id="ARBA00022840"/>
    </source>
</evidence>
<dbReference type="AlphaFoldDB" id="A0A553NCC6"/>
<feature type="non-terminal residue" evidence="13">
    <location>
        <position position="1"/>
    </location>
</feature>
<dbReference type="CDD" id="cd17957">
    <property type="entry name" value="DEADc_DDX52"/>
    <property type="match status" value="1"/>
</dbReference>
<protein>
    <recommendedName>
        <fullName evidence="8">Probable ATP-dependent RNA helicase DDX52</fullName>
        <ecNumber evidence="1">3.6.4.13</ecNumber>
    </recommendedName>
</protein>
<dbReference type="InterPro" id="IPR044764">
    <property type="entry name" value="DDX52/Rok1_DEADc"/>
</dbReference>
<dbReference type="InterPro" id="IPR014001">
    <property type="entry name" value="Helicase_ATP-bd"/>
</dbReference>
<keyword evidence="3" id="KW-0378">Hydrolase</keyword>
<dbReference type="Pfam" id="PF00271">
    <property type="entry name" value="Helicase_C"/>
    <property type="match status" value="1"/>
</dbReference>
<evidence type="ECO:0000256" key="9">
    <source>
        <dbReference type="ARBA" id="ARBA00047984"/>
    </source>
</evidence>
<dbReference type="Gene3D" id="3.40.50.300">
    <property type="entry name" value="P-loop containing nucleotide triphosphate hydrolases"/>
    <property type="match status" value="2"/>
</dbReference>
<feature type="compositionally biased region" description="Basic residues" evidence="10">
    <location>
        <begin position="592"/>
        <end position="602"/>
    </location>
</feature>
<evidence type="ECO:0000256" key="8">
    <source>
        <dbReference type="ARBA" id="ARBA00044533"/>
    </source>
</evidence>
<dbReference type="PROSITE" id="PS51194">
    <property type="entry name" value="HELICASE_CTER"/>
    <property type="match status" value="1"/>
</dbReference>
<evidence type="ECO:0000256" key="1">
    <source>
        <dbReference type="ARBA" id="ARBA00012552"/>
    </source>
</evidence>
<keyword evidence="14" id="KW-1185">Reference proteome</keyword>
<dbReference type="InterPro" id="IPR011545">
    <property type="entry name" value="DEAD/DEAH_box_helicase_dom"/>
</dbReference>
<dbReference type="PANTHER" id="PTHR47959">
    <property type="entry name" value="ATP-DEPENDENT RNA HELICASE RHLE-RELATED"/>
    <property type="match status" value="1"/>
</dbReference>
<dbReference type="CDD" id="cd18787">
    <property type="entry name" value="SF2_C_DEAD"/>
    <property type="match status" value="1"/>
</dbReference>
<feature type="compositionally biased region" description="Basic and acidic residues" evidence="10">
    <location>
        <begin position="10"/>
        <end position="20"/>
    </location>
</feature>
<evidence type="ECO:0000313" key="14">
    <source>
        <dbReference type="Proteomes" id="UP000318571"/>
    </source>
</evidence>
<evidence type="ECO:0000256" key="7">
    <source>
        <dbReference type="ARBA" id="ARBA00024355"/>
    </source>
</evidence>
<dbReference type="GO" id="GO:0003723">
    <property type="term" value="F:RNA binding"/>
    <property type="evidence" value="ECO:0007669"/>
    <property type="project" value="UniProtKB-KW"/>
</dbReference>
<name>A0A553NCC6_TIGCA</name>
<dbReference type="EMBL" id="VCGU01000458">
    <property type="protein sequence ID" value="TRY63096.1"/>
    <property type="molecule type" value="Genomic_DNA"/>
</dbReference>
<feature type="region of interest" description="Disordered" evidence="10">
    <location>
        <begin position="55"/>
        <end position="111"/>
    </location>
</feature>
<dbReference type="Proteomes" id="UP000318571">
    <property type="component" value="Chromosome 10"/>
</dbReference>
<evidence type="ECO:0000259" key="12">
    <source>
        <dbReference type="PROSITE" id="PS51194"/>
    </source>
</evidence>
<dbReference type="GO" id="GO:0030490">
    <property type="term" value="P:maturation of SSU-rRNA"/>
    <property type="evidence" value="ECO:0007669"/>
    <property type="project" value="InterPro"/>
</dbReference>
<dbReference type="InterPro" id="IPR001650">
    <property type="entry name" value="Helicase_C-like"/>
</dbReference>
<feature type="compositionally biased region" description="Basic and acidic residues" evidence="10">
    <location>
        <begin position="563"/>
        <end position="591"/>
    </location>
</feature>
<keyword evidence="5" id="KW-0067">ATP-binding</keyword>
<evidence type="ECO:0000259" key="11">
    <source>
        <dbReference type="PROSITE" id="PS51192"/>
    </source>
</evidence>
<dbReference type="STRING" id="6832.A0A553NCC6"/>
<keyword evidence="6" id="KW-0694">RNA-binding</keyword>
<dbReference type="GO" id="GO:0005829">
    <property type="term" value="C:cytosol"/>
    <property type="evidence" value="ECO:0007669"/>
    <property type="project" value="TreeGrafter"/>
</dbReference>
<keyword evidence="2" id="KW-0547">Nucleotide-binding</keyword>
<dbReference type="PROSITE" id="PS51192">
    <property type="entry name" value="HELICASE_ATP_BIND_1"/>
    <property type="match status" value="1"/>
</dbReference>
<feature type="domain" description="Helicase ATP-binding" evidence="11">
    <location>
        <begin position="202"/>
        <end position="378"/>
    </location>
</feature>
<dbReference type="InterPro" id="IPR027417">
    <property type="entry name" value="P-loop_NTPase"/>
</dbReference>
<feature type="compositionally biased region" description="Acidic residues" evidence="10">
    <location>
        <begin position="90"/>
        <end position="99"/>
    </location>
</feature>
<dbReference type="InterPro" id="IPR050079">
    <property type="entry name" value="DEAD_box_RNA_helicase"/>
</dbReference>
<dbReference type="EC" id="3.6.4.13" evidence="1"/>
<feature type="domain" description="Helicase C-terminal" evidence="12">
    <location>
        <begin position="409"/>
        <end position="550"/>
    </location>
</feature>
<reference evidence="13 14" key="1">
    <citation type="journal article" date="2018" name="Nat. Ecol. Evol.">
        <title>Genomic signatures of mitonuclear coevolution across populations of Tigriopus californicus.</title>
        <authorList>
            <person name="Barreto F.S."/>
            <person name="Watson E.T."/>
            <person name="Lima T.G."/>
            <person name="Willett C.S."/>
            <person name="Edmands S."/>
            <person name="Li W."/>
            <person name="Burton R.S."/>
        </authorList>
    </citation>
    <scope>NUCLEOTIDE SEQUENCE [LARGE SCALE GENOMIC DNA]</scope>
    <source>
        <strain evidence="13 14">San Diego</strain>
    </source>
</reference>
<sequence>FRSRPSQVKSAREPRPRPDQPIRSPPIFSNANMDSTFRQLTRGIHFNTRRFKPESIQLGLKKPSAPVDPSVIRPAANLDRWPTPQASSESDPDDGDSDSESPATARPPATLTLLGPIKASNSATVRPKSGGRLKGVAKRAILRREQVNHFRNVHRIHASGPDLPEPIDQWDRLHSDYGFHPALMAAIQSTYITPTPIQMQVIPAMLERREVLACAPTGSGKTAAFLIPLVHLLGQASSDGFRAVIIAPTRELALQIHREAVRLGQPLGLRALVLDPTNKTTQKFKPESGNRFDLIVSTPNRLVHLIQDEAIVLDQLEWLIVDESDKLFESGVKGFRDQLATIYRACEQAAIKRAMFSATLAVDVEKWCQLNLDNVLTITIGARNSATSTIQQKLVYTGTEKGKLLAFRQLIQDGIKPPVLVFVQTKDRAKELHAELAQENVHVDVIHSDRSQLQRDQAITYFRSGQVWILICTELMGRGIDFKGVNLVINYDFPPSTFSYIHRIGRTGRAGRAGQAITFFTDQDKTLLRSIATIIKESGGEVPDYMLKIKKASRQEKRKLAKHAVERESIKRESKFDRSQRIKKEAMIEASKRRKRKSNEPE</sequence>
<gene>
    <name evidence="13" type="ORF">TCAL_02027</name>
</gene>
<evidence type="ECO:0000256" key="6">
    <source>
        <dbReference type="ARBA" id="ARBA00022884"/>
    </source>
</evidence>
<dbReference type="GO" id="GO:0005524">
    <property type="term" value="F:ATP binding"/>
    <property type="evidence" value="ECO:0007669"/>
    <property type="project" value="UniProtKB-KW"/>
</dbReference>
<evidence type="ECO:0000256" key="2">
    <source>
        <dbReference type="ARBA" id="ARBA00022741"/>
    </source>
</evidence>
<dbReference type="PANTHER" id="PTHR47959:SF15">
    <property type="entry name" value="RNA HELICASE"/>
    <property type="match status" value="1"/>
</dbReference>
<dbReference type="OMA" id="EMAHSIM"/>
<feature type="region of interest" description="Disordered" evidence="10">
    <location>
        <begin position="558"/>
        <end position="602"/>
    </location>
</feature>
<dbReference type="SUPFAM" id="SSF52540">
    <property type="entry name" value="P-loop containing nucleoside triphosphate hydrolases"/>
    <property type="match status" value="1"/>
</dbReference>
<comment type="caution">
    <text evidence="13">The sequence shown here is derived from an EMBL/GenBank/DDBJ whole genome shotgun (WGS) entry which is preliminary data.</text>
</comment>
<evidence type="ECO:0000256" key="4">
    <source>
        <dbReference type="ARBA" id="ARBA00022806"/>
    </source>
</evidence>
<feature type="region of interest" description="Disordered" evidence="10">
    <location>
        <begin position="1"/>
        <end position="35"/>
    </location>
</feature>
<evidence type="ECO:0000256" key="3">
    <source>
        <dbReference type="ARBA" id="ARBA00022801"/>
    </source>
</evidence>
<evidence type="ECO:0000313" key="13">
    <source>
        <dbReference type="EMBL" id="TRY63096.1"/>
    </source>
</evidence>
<keyword evidence="4" id="KW-0347">Helicase</keyword>
<comment type="similarity">
    <text evidence="7">Belongs to the DEAD box helicase family. DDX52/ROK1 subfamily.</text>
</comment>
<dbReference type="SMART" id="SM00490">
    <property type="entry name" value="HELICc"/>
    <property type="match status" value="1"/>
</dbReference>
<dbReference type="SMART" id="SM00487">
    <property type="entry name" value="DEXDc"/>
    <property type="match status" value="1"/>
</dbReference>
<dbReference type="GO" id="GO:0003724">
    <property type="term" value="F:RNA helicase activity"/>
    <property type="evidence" value="ECO:0007669"/>
    <property type="project" value="UniProtKB-EC"/>
</dbReference>
<accession>A0A553NCC6</accession>
<proteinExistence type="inferred from homology"/>
<organism evidence="13 14">
    <name type="scientific">Tigriopus californicus</name>
    <name type="common">Marine copepod</name>
    <dbReference type="NCBI Taxonomy" id="6832"/>
    <lineage>
        <taxon>Eukaryota</taxon>
        <taxon>Metazoa</taxon>
        <taxon>Ecdysozoa</taxon>
        <taxon>Arthropoda</taxon>
        <taxon>Crustacea</taxon>
        <taxon>Multicrustacea</taxon>
        <taxon>Hexanauplia</taxon>
        <taxon>Copepoda</taxon>
        <taxon>Harpacticoida</taxon>
        <taxon>Harpacticidae</taxon>
        <taxon>Tigriopus</taxon>
    </lineage>
</organism>
<dbReference type="Pfam" id="PF00270">
    <property type="entry name" value="DEAD"/>
    <property type="match status" value="1"/>
</dbReference>
<dbReference type="GO" id="GO:0016787">
    <property type="term" value="F:hydrolase activity"/>
    <property type="evidence" value="ECO:0007669"/>
    <property type="project" value="UniProtKB-KW"/>
</dbReference>
<comment type="catalytic activity">
    <reaction evidence="9">
        <text>ATP + H2O = ADP + phosphate + H(+)</text>
        <dbReference type="Rhea" id="RHEA:13065"/>
        <dbReference type="ChEBI" id="CHEBI:15377"/>
        <dbReference type="ChEBI" id="CHEBI:15378"/>
        <dbReference type="ChEBI" id="CHEBI:30616"/>
        <dbReference type="ChEBI" id="CHEBI:43474"/>
        <dbReference type="ChEBI" id="CHEBI:456216"/>
        <dbReference type="EC" id="3.6.4.13"/>
    </reaction>
</comment>
<evidence type="ECO:0000256" key="10">
    <source>
        <dbReference type="SAM" id="MobiDB-lite"/>
    </source>
</evidence>